<evidence type="ECO:0000313" key="2">
    <source>
        <dbReference type="EMBL" id="KAJ6833434.1"/>
    </source>
</evidence>
<gene>
    <name evidence="3" type="ORF">M6B38_115845</name>
    <name evidence="2" type="ORF">M6B38_339920</name>
</gene>
<proteinExistence type="predicted"/>
<sequence>MLAVRHDEDGGVFQIWLGQIWWSSMEKMIVRGDGQDGSARDAVQRKGSCGEPGRLAERGERRNVGGGAALDLASTARSSYCVGVGRG</sequence>
<evidence type="ECO:0000256" key="1">
    <source>
        <dbReference type="SAM" id="MobiDB-lite"/>
    </source>
</evidence>
<reference evidence="3" key="1">
    <citation type="journal article" date="2023" name="GigaByte">
        <title>Genome assembly of the bearded iris, Iris pallida Lam.</title>
        <authorList>
            <person name="Bruccoleri R.E."/>
            <person name="Oakeley E.J."/>
            <person name="Faust A.M.E."/>
            <person name="Altorfer M."/>
            <person name="Dessus-Babus S."/>
            <person name="Burckhardt D."/>
            <person name="Oertli M."/>
            <person name="Naumann U."/>
            <person name="Petersen F."/>
            <person name="Wong J."/>
        </authorList>
    </citation>
    <scope>NUCLEOTIDE SEQUENCE</scope>
    <source>
        <strain evidence="3">GSM-AAB239-AS_SAM_17_03QT</strain>
    </source>
</reference>
<dbReference type="EMBL" id="JANAVB010015000">
    <property type="protein sequence ID" value="KAJ6833434.1"/>
    <property type="molecule type" value="Genomic_DNA"/>
</dbReference>
<dbReference type="AlphaFoldDB" id="A0AAX6I4B4"/>
<keyword evidence="4" id="KW-1185">Reference proteome</keyword>
<dbReference type="Proteomes" id="UP001140949">
    <property type="component" value="Unassembled WGS sequence"/>
</dbReference>
<accession>A0AAX6I4B4</accession>
<feature type="region of interest" description="Disordered" evidence="1">
    <location>
        <begin position="33"/>
        <end position="61"/>
    </location>
</feature>
<evidence type="ECO:0000313" key="3">
    <source>
        <dbReference type="EMBL" id="KAJ6848140.1"/>
    </source>
</evidence>
<dbReference type="EMBL" id="JANAVB010004700">
    <property type="protein sequence ID" value="KAJ6848140.1"/>
    <property type="molecule type" value="Genomic_DNA"/>
</dbReference>
<organism evidence="3 4">
    <name type="scientific">Iris pallida</name>
    <name type="common">Sweet iris</name>
    <dbReference type="NCBI Taxonomy" id="29817"/>
    <lineage>
        <taxon>Eukaryota</taxon>
        <taxon>Viridiplantae</taxon>
        <taxon>Streptophyta</taxon>
        <taxon>Embryophyta</taxon>
        <taxon>Tracheophyta</taxon>
        <taxon>Spermatophyta</taxon>
        <taxon>Magnoliopsida</taxon>
        <taxon>Liliopsida</taxon>
        <taxon>Asparagales</taxon>
        <taxon>Iridaceae</taxon>
        <taxon>Iridoideae</taxon>
        <taxon>Irideae</taxon>
        <taxon>Iris</taxon>
    </lineage>
</organism>
<name>A0AAX6I4B4_IRIPA</name>
<feature type="compositionally biased region" description="Basic and acidic residues" evidence="1">
    <location>
        <begin position="33"/>
        <end position="44"/>
    </location>
</feature>
<evidence type="ECO:0000313" key="4">
    <source>
        <dbReference type="Proteomes" id="UP001140949"/>
    </source>
</evidence>
<protein>
    <submittedName>
        <fullName evidence="3">Uncharacterized protein</fullName>
    </submittedName>
</protein>
<reference evidence="3" key="2">
    <citation type="submission" date="2023-04" db="EMBL/GenBank/DDBJ databases">
        <authorList>
            <person name="Bruccoleri R.E."/>
            <person name="Oakeley E.J."/>
            <person name="Faust A.-M."/>
            <person name="Dessus-Babus S."/>
            <person name="Altorfer M."/>
            <person name="Burckhardt D."/>
            <person name="Oertli M."/>
            <person name="Naumann U."/>
            <person name="Petersen F."/>
            <person name="Wong J."/>
        </authorList>
    </citation>
    <scope>NUCLEOTIDE SEQUENCE</scope>
    <source>
        <strain evidence="3">GSM-AAB239-AS_SAM_17_03QT</strain>
        <tissue evidence="3">Leaf</tissue>
    </source>
</reference>
<comment type="caution">
    <text evidence="3">The sequence shown here is derived from an EMBL/GenBank/DDBJ whole genome shotgun (WGS) entry which is preliminary data.</text>
</comment>